<accession>A0ACB7T7S0</accession>
<name>A0ACB7T7S0_HYAAI</name>
<dbReference type="Proteomes" id="UP000821845">
    <property type="component" value="Chromosome 11"/>
</dbReference>
<proteinExistence type="predicted"/>
<gene>
    <name evidence="1" type="ORF">HPB50_010435</name>
</gene>
<protein>
    <submittedName>
        <fullName evidence="1">Uncharacterized protein</fullName>
    </submittedName>
</protein>
<reference evidence="1" key="1">
    <citation type="submission" date="2020-05" db="EMBL/GenBank/DDBJ databases">
        <title>Large-scale comparative analyses of tick genomes elucidate their genetic diversity and vector capacities.</title>
        <authorList>
            <person name="Jia N."/>
            <person name="Wang J."/>
            <person name="Shi W."/>
            <person name="Du L."/>
            <person name="Sun Y."/>
            <person name="Zhan W."/>
            <person name="Jiang J."/>
            <person name="Wang Q."/>
            <person name="Zhang B."/>
            <person name="Ji P."/>
            <person name="Sakyi L.B."/>
            <person name="Cui X."/>
            <person name="Yuan T."/>
            <person name="Jiang B."/>
            <person name="Yang W."/>
            <person name="Lam T.T.-Y."/>
            <person name="Chang Q."/>
            <person name="Ding S."/>
            <person name="Wang X."/>
            <person name="Zhu J."/>
            <person name="Ruan X."/>
            <person name="Zhao L."/>
            <person name="Wei J."/>
            <person name="Que T."/>
            <person name="Du C."/>
            <person name="Cheng J."/>
            <person name="Dai P."/>
            <person name="Han X."/>
            <person name="Huang E."/>
            <person name="Gao Y."/>
            <person name="Liu J."/>
            <person name="Shao H."/>
            <person name="Ye R."/>
            <person name="Li L."/>
            <person name="Wei W."/>
            <person name="Wang X."/>
            <person name="Wang C."/>
            <person name="Yang T."/>
            <person name="Huo Q."/>
            <person name="Li W."/>
            <person name="Guo W."/>
            <person name="Chen H."/>
            <person name="Zhou L."/>
            <person name="Ni X."/>
            <person name="Tian J."/>
            <person name="Zhou Y."/>
            <person name="Sheng Y."/>
            <person name="Liu T."/>
            <person name="Pan Y."/>
            <person name="Xia L."/>
            <person name="Li J."/>
            <person name="Zhao F."/>
            <person name="Cao W."/>
        </authorList>
    </citation>
    <scope>NUCLEOTIDE SEQUENCE</scope>
    <source>
        <strain evidence="1">Hyas-2018</strain>
    </source>
</reference>
<keyword evidence="2" id="KW-1185">Reference proteome</keyword>
<evidence type="ECO:0000313" key="1">
    <source>
        <dbReference type="EMBL" id="KAH6940929.1"/>
    </source>
</evidence>
<organism evidence="1 2">
    <name type="scientific">Hyalomma asiaticum</name>
    <name type="common">Tick</name>
    <dbReference type="NCBI Taxonomy" id="266040"/>
    <lineage>
        <taxon>Eukaryota</taxon>
        <taxon>Metazoa</taxon>
        <taxon>Ecdysozoa</taxon>
        <taxon>Arthropoda</taxon>
        <taxon>Chelicerata</taxon>
        <taxon>Arachnida</taxon>
        <taxon>Acari</taxon>
        <taxon>Parasitiformes</taxon>
        <taxon>Ixodida</taxon>
        <taxon>Ixodoidea</taxon>
        <taxon>Ixodidae</taxon>
        <taxon>Hyalomminae</taxon>
        <taxon>Hyalomma</taxon>
    </lineage>
</organism>
<sequence length="164" mass="18063">MGDELRIGYRDDLPFCNIDLAQMKPLKEPLFVKETTVLPKRTVCWVTVESNKSEGNVILPMGTGKGILLHVGHGRVEIPMLNDKDEDQQLIKGSSPSGRSAVLSSGAVVWQFSEAPRRLLHVSRTVFNTCGPFPDLPATKLASCTMTWPLPHTFSCAATQSVHY</sequence>
<dbReference type="EMBL" id="CM023491">
    <property type="protein sequence ID" value="KAH6940929.1"/>
    <property type="molecule type" value="Genomic_DNA"/>
</dbReference>
<evidence type="ECO:0000313" key="2">
    <source>
        <dbReference type="Proteomes" id="UP000821845"/>
    </source>
</evidence>
<comment type="caution">
    <text evidence="1">The sequence shown here is derived from an EMBL/GenBank/DDBJ whole genome shotgun (WGS) entry which is preliminary data.</text>
</comment>